<evidence type="ECO:0000313" key="8">
    <source>
        <dbReference type="EMBL" id="SIT24862.1"/>
    </source>
</evidence>
<keyword evidence="3 5" id="KW-0238">DNA-binding</keyword>
<evidence type="ECO:0000259" key="6">
    <source>
        <dbReference type="PROSITE" id="PS51898"/>
    </source>
</evidence>
<dbReference type="SUPFAM" id="SSF56349">
    <property type="entry name" value="DNA breaking-rejoining enzymes"/>
    <property type="match status" value="1"/>
</dbReference>
<evidence type="ECO:0000259" key="7">
    <source>
        <dbReference type="PROSITE" id="PS51900"/>
    </source>
</evidence>
<reference evidence="8 9" key="1">
    <citation type="submission" date="2017-01" db="EMBL/GenBank/DDBJ databases">
        <authorList>
            <person name="Mah S.A."/>
            <person name="Swanson W.J."/>
            <person name="Moy G.W."/>
            <person name="Vacquier V.D."/>
        </authorList>
    </citation>
    <scope>NUCLEOTIDE SEQUENCE [LARGE SCALE GENOMIC DNA]</scope>
    <source>
        <strain evidence="8 9">DSM 26375</strain>
    </source>
</reference>
<evidence type="ECO:0000256" key="5">
    <source>
        <dbReference type="PROSITE-ProRule" id="PRU01248"/>
    </source>
</evidence>
<dbReference type="OrthoDB" id="7354488at2"/>
<dbReference type="PANTHER" id="PTHR30349:SF41">
    <property type="entry name" value="INTEGRASE_RECOMBINASE PROTEIN MJ0367-RELATED"/>
    <property type="match status" value="1"/>
</dbReference>
<dbReference type="Pfam" id="PF00589">
    <property type="entry name" value="Phage_integrase"/>
    <property type="match status" value="1"/>
</dbReference>
<dbReference type="PANTHER" id="PTHR30349">
    <property type="entry name" value="PHAGE INTEGRASE-RELATED"/>
    <property type="match status" value="1"/>
</dbReference>
<dbReference type="Gene3D" id="1.10.150.130">
    <property type="match status" value="1"/>
</dbReference>
<gene>
    <name evidence="8" type="ORF">SAMN05421774_1196</name>
</gene>
<dbReference type="Proteomes" id="UP000186141">
    <property type="component" value="Unassembled WGS sequence"/>
</dbReference>
<proteinExistence type="inferred from homology"/>
<keyword evidence="2" id="KW-0229">DNA integration</keyword>
<keyword evidence="4" id="KW-0233">DNA recombination</keyword>
<dbReference type="GO" id="GO:0015074">
    <property type="term" value="P:DNA integration"/>
    <property type="evidence" value="ECO:0007669"/>
    <property type="project" value="UniProtKB-KW"/>
</dbReference>
<dbReference type="STRING" id="1086013.SAMN05421774_1196"/>
<dbReference type="CDD" id="cd00397">
    <property type="entry name" value="DNA_BRE_C"/>
    <property type="match status" value="1"/>
</dbReference>
<dbReference type="AlphaFoldDB" id="A0A1N7QPN4"/>
<evidence type="ECO:0000256" key="1">
    <source>
        <dbReference type="ARBA" id="ARBA00008857"/>
    </source>
</evidence>
<protein>
    <submittedName>
        <fullName evidence="8">Site-specific recombinase XerC</fullName>
    </submittedName>
</protein>
<dbReference type="InterPro" id="IPR010998">
    <property type="entry name" value="Integrase_recombinase_N"/>
</dbReference>
<name>A0A1N7QPN4_9RHOB</name>
<accession>A0A1N7QPN4</accession>
<keyword evidence="9" id="KW-1185">Reference proteome</keyword>
<sequence>MSRSYTKVRPKAHHVYLVEGVMELFAVSRNTVSNWVRQGLRPSDSAQPYVFRDAELIRFHKVRQAMRTGLARGFFHCMRCKEAVVPQLSELAIAEEKPKVFRARARCPDCGAALSKLLGETECTMFRTCLATNTSLDSIVEEIVVDPACIGKYRPDPDEEISRNDRLLLQWLGHAGRYDPKTVTAHLASIRAFEAFVEGKSFATLTVQDAENWRSTMIATEGGGLSRGTLRHRASHLRLFFGWLGKQTGYRNLAALEACFDLPRRFQAKAIPQPRAWPEMDEAVAMLKAMPADTLIDQRARAIFAFAFLTGFRADALITVRLRHIDLKGRKAIHDGKEMRTKNGKSFVVHWFPRTEAFATVVEDWVAQVTNMGLRPNDALFPEIRMLQQAAAPERRQAIEPMQSISAVTDAFRLASRGATQDYSPHSARHTLAHLGDQLCRTGEQRKAWSLNLGHSSEAITWAHYGKISDTRRDEVFEAFDEEAPATSTEAELMLAYHEHRLTRGTIEFDLAEELVERRKAERRNKRAAR</sequence>
<dbReference type="InterPro" id="IPR044068">
    <property type="entry name" value="CB"/>
</dbReference>
<feature type="domain" description="Tyr recombinase" evidence="6">
    <location>
        <begin position="272"/>
        <end position="478"/>
    </location>
</feature>
<dbReference type="PROSITE" id="PS51900">
    <property type="entry name" value="CB"/>
    <property type="match status" value="1"/>
</dbReference>
<evidence type="ECO:0000256" key="2">
    <source>
        <dbReference type="ARBA" id="ARBA00022908"/>
    </source>
</evidence>
<dbReference type="InterPro" id="IPR011010">
    <property type="entry name" value="DNA_brk_join_enz"/>
</dbReference>
<comment type="similarity">
    <text evidence="1">Belongs to the 'phage' integrase family.</text>
</comment>
<dbReference type="PROSITE" id="PS51898">
    <property type="entry name" value="TYR_RECOMBINASE"/>
    <property type="match status" value="1"/>
</dbReference>
<dbReference type="RefSeq" id="WP_159441482.1">
    <property type="nucleotide sequence ID" value="NZ_BMEH01000018.1"/>
</dbReference>
<evidence type="ECO:0000256" key="3">
    <source>
        <dbReference type="ARBA" id="ARBA00023125"/>
    </source>
</evidence>
<dbReference type="Gene3D" id="1.10.443.10">
    <property type="entry name" value="Intergrase catalytic core"/>
    <property type="match status" value="1"/>
</dbReference>
<dbReference type="GO" id="GO:0003677">
    <property type="term" value="F:DNA binding"/>
    <property type="evidence" value="ECO:0007669"/>
    <property type="project" value="UniProtKB-UniRule"/>
</dbReference>
<dbReference type="InterPro" id="IPR013762">
    <property type="entry name" value="Integrase-like_cat_sf"/>
</dbReference>
<evidence type="ECO:0000313" key="9">
    <source>
        <dbReference type="Proteomes" id="UP000186141"/>
    </source>
</evidence>
<feature type="domain" description="Core-binding (CB)" evidence="7">
    <location>
        <begin position="162"/>
        <end position="245"/>
    </location>
</feature>
<dbReference type="InterPro" id="IPR050090">
    <property type="entry name" value="Tyrosine_recombinase_XerCD"/>
</dbReference>
<dbReference type="EMBL" id="FTOT01000019">
    <property type="protein sequence ID" value="SIT24862.1"/>
    <property type="molecule type" value="Genomic_DNA"/>
</dbReference>
<organism evidence="8 9">
    <name type="scientific">Gemmobacter megaterium</name>
    <dbReference type="NCBI Taxonomy" id="1086013"/>
    <lineage>
        <taxon>Bacteria</taxon>
        <taxon>Pseudomonadati</taxon>
        <taxon>Pseudomonadota</taxon>
        <taxon>Alphaproteobacteria</taxon>
        <taxon>Rhodobacterales</taxon>
        <taxon>Paracoccaceae</taxon>
        <taxon>Gemmobacter</taxon>
    </lineage>
</organism>
<dbReference type="GO" id="GO:0006310">
    <property type="term" value="P:DNA recombination"/>
    <property type="evidence" value="ECO:0007669"/>
    <property type="project" value="UniProtKB-KW"/>
</dbReference>
<evidence type="ECO:0000256" key="4">
    <source>
        <dbReference type="ARBA" id="ARBA00023172"/>
    </source>
</evidence>
<dbReference type="InterPro" id="IPR002104">
    <property type="entry name" value="Integrase_catalytic"/>
</dbReference>